<sequence>MAPPRHRRPGFSRRAQYSLFVTYLLAIAGAIVGGVLLLISIADPTGFAALRAGAAEVTAPVARGFHALRRSIADIGENTSAYFDAASQNAELKRQVAANRTKLIEADALRAENAQLKTLLNLQKELGDQVVTTGNLVSSTASSSRRIAILSAGSNAGVAVGYPVRAARGLIGRVIETSPNTAKVLLLSDAENVIPVIRVPDGLPALASGLGDGTILIRPVDLGINNFKRGQLVATSGSGGLYPPNIPFATIVRKTSDGALARPIASPASSEHVMVLRPYQEAAKKVLDETLKALPESGADE</sequence>
<organism evidence="7 8">
    <name type="scientific">Sphingorhabdus buctiana</name>
    <dbReference type="NCBI Taxonomy" id="1508805"/>
    <lineage>
        <taxon>Bacteria</taxon>
        <taxon>Pseudomonadati</taxon>
        <taxon>Pseudomonadota</taxon>
        <taxon>Alphaproteobacteria</taxon>
        <taxon>Sphingomonadales</taxon>
        <taxon>Sphingomonadaceae</taxon>
        <taxon>Sphingorhabdus</taxon>
    </lineage>
</organism>
<evidence type="ECO:0000256" key="3">
    <source>
        <dbReference type="ARBA" id="ARBA00022960"/>
    </source>
</evidence>
<evidence type="ECO:0000256" key="4">
    <source>
        <dbReference type="ARBA" id="ARBA00032089"/>
    </source>
</evidence>
<dbReference type="InterPro" id="IPR042175">
    <property type="entry name" value="Cell/Rod_MreC_2"/>
</dbReference>
<dbReference type="PANTHER" id="PTHR34138">
    <property type="entry name" value="CELL SHAPE-DETERMINING PROTEIN MREC"/>
    <property type="match status" value="1"/>
</dbReference>
<dbReference type="PANTHER" id="PTHR34138:SF1">
    <property type="entry name" value="CELL SHAPE-DETERMINING PROTEIN MREC"/>
    <property type="match status" value="1"/>
</dbReference>
<keyword evidence="3" id="KW-0133">Cell shape</keyword>
<evidence type="ECO:0000259" key="6">
    <source>
        <dbReference type="Pfam" id="PF04085"/>
    </source>
</evidence>
<dbReference type="Gene3D" id="2.40.10.350">
    <property type="entry name" value="Rod shape-determining protein MreC, domain 2"/>
    <property type="match status" value="1"/>
</dbReference>
<name>A0ABW4M8E8_9SPHN</name>
<keyword evidence="5" id="KW-1133">Transmembrane helix</keyword>
<keyword evidence="5" id="KW-0812">Transmembrane</keyword>
<evidence type="ECO:0000313" key="8">
    <source>
        <dbReference type="Proteomes" id="UP001597215"/>
    </source>
</evidence>
<comment type="caution">
    <text evidence="7">The sequence shown here is derived from an EMBL/GenBank/DDBJ whole genome shotgun (WGS) entry which is preliminary data.</text>
</comment>
<dbReference type="Gene3D" id="2.40.10.340">
    <property type="entry name" value="Rod shape-determining protein MreC, domain 1"/>
    <property type="match status" value="1"/>
</dbReference>
<evidence type="ECO:0000313" key="7">
    <source>
        <dbReference type="EMBL" id="MFD1765314.1"/>
    </source>
</evidence>
<dbReference type="EMBL" id="JBHUEL010000002">
    <property type="protein sequence ID" value="MFD1765314.1"/>
    <property type="molecule type" value="Genomic_DNA"/>
</dbReference>
<protein>
    <recommendedName>
        <fullName evidence="2">Cell shape-determining protein MreC</fullName>
    </recommendedName>
    <alternativeName>
        <fullName evidence="4">Cell shape protein MreC</fullName>
    </alternativeName>
</protein>
<accession>A0ABW4M8E8</accession>
<gene>
    <name evidence="7" type="primary">mreC</name>
    <name evidence="7" type="ORF">ACFSAG_00470</name>
</gene>
<comment type="similarity">
    <text evidence="1">Belongs to the MreC family.</text>
</comment>
<reference evidence="8" key="1">
    <citation type="journal article" date="2019" name="Int. J. Syst. Evol. Microbiol.">
        <title>The Global Catalogue of Microorganisms (GCM) 10K type strain sequencing project: providing services to taxonomists for standard genome sequencing and annotation.</title>
        <authorList>
            <consortium name="The Broad Institute Genomics Platform"/>
            <consortium name="The Broad Institute Genome Sequencing Center for Infectious Disease"/>
            <person name="Wu L."/>
            <person name="Ma J."/>
        </authorList>
    </citation>
    <scope>NUCLEOTIDE SEQUENCE [LARGE SCALE GENOMIC DNA]</scope>
    <source>
        <strain evidence="8">CGMCC 1.12449</strain>
    </source>
</reference>
<dbReference type="Proteomes" id="UP001597215">
    <property type="component" value="Unassembled WGS sequence"/>
</dbReference>
<evidence type="ECO:0000256" key="1">
    <source>
        <dbReference type="ARBA" id="ARBA00009369"/>
    </source>
</evidence>
<keyword evidence="5" id="KW-0472">Membrane</keyword>
<feature type="domain" description="Rod shape-determining protein MreC beta-barrel core" evidence="6">
    <location>
        <begin position="138"/>
        <end position="276"/>
    </location>
</feature>
<dbReference type="RefSeq" id="WP_381510513.1">
    <property type="nucleotide sequence ID" value="NZ_JBHUEL010000002.1"/>
</dbReference>
<dbReference type="InterPro" id="IPR055342">
    <property type="entry name" value="MreC_beta-barrel_core"/>
</dbReference>
<proteinExistence type="inferred from homology"/>
<feature type="transmembrane region" description="Helical" evidence="5">
    <location>
        <begin position="20"/>
        <end position="42"/>
    </location>
</feature>
<dbReference type="InterPro" id="IPR042177">
    <property type="entry name" value="Cell/Rod_1"/>
</dbReference>
<dbReference type="InterPro" id="IPR007221">
    <property type="entry name" value="MreC"/>
</dbReference>
<evidence type="ECO:0000256" key="5">
    <source>
        <dbReference type="SAM" id="Phobius"/>
    </source>
</evidence>
<evidence type="ECO:0000256" key="2">
    <source>
        <dbReference type="ARBA" id="ARBA00013855"/>
    </source>
</evidence>
<dbReference type="Pfam" id="PF04085">
    <property type="entry name" value="MreC"/>
    <property type="match status" value="1"/>
</dbReference>
<keyword evidence="8" id="KW-1185">Reference proteome</keyword>